<dbReference type="HOGENOM" id="CLU_000288_57_8_1"/>
<dbReference type="Proteomes" id="UP000008549">
    <property type="component" value="Unassembled WGS sequence"/>
</dbReference>
<dbReference type="InterPro" id="IPR020472">
    <property type="entry name" value="WD40_PAC1"/>
</dbReference>
<keyword evidence="6" id="KW-1185">Reference proteome</keyword>
<dbReference type="PROSITE" id="PS50294">
    <property type="entry name" value="WD_REPEATS_REGION"/>
    <property type="match status" value="2"/>
</dbReference>
<dbReference type="AlphaFoldDB" id="A8X5I0"/>
<evidence type="ECO:0000256" key="3">
    <source>
        <dbReference type="PROSITE-ProRule" id="PRU00221"/>
    </source>
</evidence>
<dbReference type="FunCoup" id="A8X5I0">
    <property type="interactions" value="2833"/>
</dbReference>
<dbReference type="InParanoid" id="A8X5I0"/>
<dbReference type="Gene3D" id="2.130.10.10">
    <property type="entry name" value="YVTN repeat-like/Quinoprotein amine dehydrogenase"/>
    <property type="match status" value="1"/>
</dbReference>
<dbReference type="PANTHER" id="PTHR19920:SF0">
    <property type="entry name" value="CYTOSOLIC IRON-SULFUR PROTEIN ASSEMBLY PROTEIN CIAO1-RELATED"/>
    <property type="match status" value="1"/>
</dbReference>
<dbReference type="GO" id="GO:0016226">
    <property type="term" value="P:iron-sulfur cluster assembly"/>
    <property type="evidence" value="ECO:0000318"/>
    <property type="project" value="GO_Central"/>
</dbReference>
<dbReference type="EMBL" id="HE600996">
    <property type="protein sequence ID" value="CAP27891.2"/>
    <property type="molecule type" value="Genomic_DNA"/>
</dbReference>
<dbReference type="InterPro" id="IPR036322">
    <property type="entry name" value="WD40_repeat_dom_sf"/>
</dbReference>
<keyword evidence="1 3" id="KW-0853">WD repeat</keyword>
<feature type="repeat" description="WD" evidence="3">
    <location>
        <begin position="240"/>
        <end position="276"/>
    </location>
</feature>
<keyword evidence="2" id="KW-0677">Repeat</keyword>
<dbReference type="PRINTS" id="PR00320">
    <property type="entry name" value="GPROTEINBRPT"/>
</dbReference>
<gene>
    <name evidence="7" type="primary">ciao-1</name>
    <name evidence="5 7" type="ORF">CBG07981</name>
    <name evidence="5" type="ORF">CBG_07981</name>
</gene>
<dbReference type="PANTHER" id="PTHR19920">
    <property type="entry name" value="WD40 PROTEIN CIAO1"/>
    <property type="match status" value="1"/>
</dbReference>
<dbReference type="SMART" id="SM00320">
    <property type="entry name" value="WD40"/>
    <property type="match status" value="5"/>
</dbReference>
<evidence type="ECO:0000313" key="6">
    <source>
        <dbReference type="Proteomes" id="UP000008549"/>
    </source>
</evidence>
<evidence type="ECO:0000256" key="4">
    <source>
        <dbReference type="SAM" id="MobiDB-lite"/>
    </source>
</evidence>
<proteinExistence type="predicted"/>
<dbReference type="GO" id="GO:0097361">
    <property type="term" value="C:cytosolic [4Fe-4S] assembly targeting complex"/>
    <property type="evidence" value="ECO:0000318"/>
    <property type="project" value="GO_Central"/>
</dbReference>
<evidence type="ECO:0000256" key="2">
    <source>
        <dbReference type="ARBA" id="ARBA00022737"/>
    </source>
</evidence>
<dbReference type="InterPro" id="IPR019775">
    <property type="entry name" value="WD40_repeat_CS"/>
</dbReference>
<reference evidence="5 6" key="2">
    <citation type="journal article" date="2011" name="PLoS Genet.">
        <title>Caenorhabditis briggsae recombinant inbred line genotypes reveal inter-strain incompatibility and the evolution of recombination.</title>
        <authorList>
            <person name="Ross J.A."/>
            <person name="Koboldt D.C."/>
            <person name="Staisch J.E."/>
            <person name="Chamberlin H.M."/>
            <person name="Gupta B.P."/>
            <person name="Miller R.D."/>
            <person name="Baird S.E."/>
            <person name="Haag E.S."/>
        </authorList>
    </citation>
    <scope>NUCLEOTIDE SEQUENCE [LARGE SCALE GENOMIC DNA]</scope>
    <source>
        <strain evidence="5 6">AF16</strain>
    </source>
</reference>
<dbReference type="InterPro" id="IPR015943">
    <property type="entry name" value="WD40/YVTN_repeat-like_dom_sf"/>
</dbReference>
<dbReference type="WormBase" id="CBG07981">
    <property type="protein sequence ID" value="CBP39593"/>
    <property type="gene ID" value="WBGene00029858"/>
    <property type="gene designation" value="Cbr-ciao-1"/>
</dbReference>
<protein>
    <submittedName>
        <fullName evidence="5">Protein CBG07981</fullName>
    </submittedName>
</protein>
<evidence type="ECO:0000256" key="1">
    <source>
        <dbReference type="ARBA" id="ARBA00022574"/>
    </source>
</evidence>
<accession>A8X5I0</accession>
<name>A8X5I0_CAEBR</name>
<dbReference type="PROSITE" id="PS50082">
    <property type="entry name" value="WD_REPEATS_2"/>
    <property type="match status" value="2"/>
</dbReference>
<dbReference type="Pfam" id="PF00400">
    <property type="entry name" value="WD40"/>
    <property type="match status" value="5"/>
</dbReference>
<dbReference type="STRING" id="6238.A8X5I0"/>
<dbReference type="eggNOG" id="KOG0645">
    <property type="taxonomic scope" value="Eukaryota"/>
</dbReference>
<reference evidence="5 6" key="1">
    <citation type="journal article" date="2003" name="PLoS Biol.">
        <title>The genome sequence of Caenorhabditis briggsae: a platform for comparative genomics.</title>
        <authorList>
            <person name="Stein L.D."/>
            <person name="Bao Z."/>
            <person name="Blasiar D."/>
            <person name="Blumenthal T."/>
            <person name="Brent M.R."/>
            <person name="Chen N."/>
            <person name="Chinwalla A."/>
            <person name="Clarke L."/>
            <person name="Clee C."/>
            <person name="Coghlan A."/>
            <person name="Coulson A."/>
            <person name="D'Eustachio P."/>
            <person name="Fitch D.H."/>
            <person name="Fulton L.A."/>
            <person name="Fulton R.E."/>
            <person name="Griffiths-Jones S."/>
            <person name="Harris T.W."/>
            <person name="Hillier L.W."/>
            <person name="Kamath R."/>
            <person name="Kuwabara P.E."/>
            <person name="Mardis E.R."/>
            <person name="Marra M.A."/>
            <person name="Miner T.L."/>
            <person name="Minx P."/>
            <person name="Mullikin J.C."/>
            <person name="Plumb R.W."/>
            <person name="Rogers J."/>
            <person name="Schein J.E."/>
            <person name="Sohrmann M."/>
            <person name="Spieth J."/>
            <person name="Stajich J.E."/>
            <person name="Wei C."/>
            <person name="Willey D."/>
            <person name="Wilson R.K."/>
            <person name="Durbin R."/>
            <person name="Waterston R.H."/>
        </authorList>
    </citation>
    <scope>NUCLEOTIDE SEQUENCE [LARGE SCALE GENOMIC DNA]</scope>
    <source>
        <strain evidence="5 6">AF16</strain>
    </source>
</reference>
<feature type="repeat" description="WD" evidence="3">
    <location>
        <begin position="92"/>
        <end position="123"/>
    </location>
</feature>
<evidence type="ECO:0000313" key="7">
    <source>
        <dbReference type="WormBase" id="CBG07981"/>
    </source>
</evidence>
<sequence length="276" mass="31507">MLRQIGEFYHQGEKDDTSRVWMTCWHYGGRILASCGDDKVVRVWSLVGEPDSKLRLECRTTLDDSHNGRSQQAGRTRKRKDEDEDFSVSSILQPHTQDVKQVVWHPTEDLLVSCSYDSSIRFYRYDGEDWVTQQKIDNCHVGTVWSAAFDSEGHRLVTVGEDHVIQLFVRENIDSKSADQDTWKSVARLEVENTRWPLYSVTWNSENDAIATGGGDSKIRLFKISSKSSDSPIIEHLGVVGSHEYDVNHVAWNPKFSNILSSASDDGTIRLWELDI</sequence>
<dbReference type="PROSITE" id="PS00678">
    <property type="entry name" value="WD_REPEATS_1"/>
    <property type="match status" value="1"/>
</dbReference>
<dbReference type="OMA" id="EADNGGH"/>
<dbReference type="InterPro" id="IPR001680">
    <property type="entry name" value="WD40_rpt"/>
</dbReference>
<dbReference type="SUPFAM" id="SSF50978">
    <property type="entry name" value="WD40 repeat-like"/>
    <property type="match status" value="1"/>
</dbReference>
<evidence type="ECO:0000313" key="5">
    <source>
        <dbReference type="EMBL" id="CAP27891.2"/>
    </source>
</evidence>
<organism evidence="5 6">
    <name type="scientific">Caenorhabditis briggsae</name>
    <dbReference type="NCBI Taxonomy" id="6238"/>
    <lineage>
        <taxon>Eukaryota</taxon>
        <taxon>Metazoa</taxon>
        <taxon>Ecdysozoa</taxon>
        <taxon>Nematoda</taxon>
        <taxon>Chromadorea</taxon>
        <taxon>Rhabditida</taxon>
        <taxon>Rhabditina</taxon>
        <taxon>Rhabditomorpha</taxon>
        <taxon>Rhabditoidea</taxon>
        <taxon>Rhabditidae</taxon>
        <taxon>Peloderinae</taxon>
        <taxon>Caenorhabditis</taxon>
    </lineage>
</organism>
<feature type="region of interest" description="Disordered" evidence="4">
    <location>
        <begin position="64"/>
        <end position="88"/>
    </location>
</feature>